<accession>A0A2N0ZKN2</accession>
<reference evidence="18 19" key="1">
    <citation type="journal article" date="2010" name="Int. J. Syst. Evol. Microbiol.">
        <title>Bacillus horneckiae sp. nov., isolated from a spacecraft-assembly clean room.</title>
        <authorList>
            <person name="Vaishampayan P."/>
            <person name="Probst A."/>
            <person name="Krishnamurthi S."/>
            <person name="Ghosh S."/>
            <person name="Osman S."/>
            <person name="McDowall A."/>
            <person name="Ruckmani A."/>
            <person name="Mayilraj S."/>
            <person name="Venkateswaran K."/>
        </authorList>
    </citation>
    <scope>NUCLEOTIDE SEQUENCE [LARGE SCALE GENOMIC DNA]</scope>
    <source>
        <strain evidence="19">1PO1SC</strain>
    </source>
</reference>
<dbReference type="NCBIfam" id="NF002068">
    <property type="entry name" value="PRK00911.1"/>
    <property type="match status" value="1"/>
</dbReference>
<dbReference type="GO" id="GO:0009097">
    <property type="term" value="P:isoleucine biosynthetic process"/>
    <property type="evidence" value="ECO:0007669"/>
    <property type="project" value="UniProtKB-UniRule"/>
</dbReference>
<comment type="function">
    <text evidence="15">Functions in the biosynthesis of branched-chain amino acids. Catalyzes the dehydration of (2R,3R)-2,3-dihydroxy-3-methylpentanoate (2,3-dihydroxy-3-methylvalerate) into 2-oxo-3-methylpentanoate (2-oxo-3-methylvalerate) and of (2R)-2,3-dihydroxy-3-methylbutanoate (2,3-dihydroxyisovalerate) into 2-oxo-3-methylbutanoate (2-oxoisovalerate), the penultimate precursor to L-isoleucine and L-valine, respectively.</text>
</comment>
<comment type="subunit">
    <text evidence="15">Homodimer.</text>
</comment>
<dbReference type="AlphaFoldDB" id="A0A2N0ZKN2"/>
<keyword evidence="10 15" id="KW-0100">Branched-chain amino acid biosynthesis</keyword>
<comment type="pathway">
    <text evidence="12 15">Amino-acid biosynthesis; L-valine biosynthesis; L-valine from pyruvate: step 3/4.</text>
</comment>
<dbReference type="PANTHER" id="PTHR21000:SF5">
    <property type="entry name" value="DIHYDROXY-ACID DEHYDRATASE, MITOCHONDRIAL"/>
    <property type="match status" value="1"/>
</dbReference>
<dbReference type="InterPro" id="IPR042096">
    <property type="entry name" value="Dihydro-acid_dehy_C"/>
</dbReference>
<comment type="pathway">
    <text evidence="13 15">Amino-acid biosynthesis; L-isoleucine biosynthesis; L-isoleucine from 2-oxobutanoate: step 3/4.</text>
</comment>
<comment type="cofactor">
    <cofactor evidence="1 15">
        <name>Mg(2+)</name>
        <dbReference type="ChEBI" id="CHEBI:18420"/>
    </cofactor>
</comment>
<dbReference type="RefSeq" id="WP_066200270.1">
    <property type="nucleotide sequence ID" value="NZ_JAFDQP010000009.1"/>
</dbReference>
<evidence type="ECO:0000256" key="9">
    <source>
        <dbReference type="ARBA" id="ARBA00023239"/>
    </source>
</evidence>
<dbReference type="InterPro" id="IPR000581">
    <property type="entry name" value="ILV_EDD_N"/>
</dbReference>
<keyword evidence="3 15" id="KW-0028">Amino-acid biosynthesis</keyword>
<evidence type="ECO:0000256" key="7">
    <source>
        <dbReference type="ARBA" id="ARBA00023004"/>
    </source>
</evidence>
<dbReference type="GO" id="GO:0051537">
    <property type="term" value="F:2 iron, 2 sulfur cluster binding"/>
    <property type="evidence" value="ECO:0007669"/>
    <property type="project" value="UniProtKB-UniRule"/>
</dbReference>
<dbReference type="InterPro" id="IPR056740">
    <property type="entry name" value="ILV_EDD_C"/>
</dbReference>
<feature type="binding site" evidence="15">
    <location>
        <position position="448"/>
    </location>
    <ligand>
        <name>Mg(2+)</name>
        <dbReference type="ChEBI" id="CHEBI:18420"/>
    </ligand>
</feature>
<proteinExistence type="inferred from homology"/>
<sequence length="577" mass="61325">MSKDLRTRSYAISEDEKRAPNRAMLRAVGFTDEDFKKPMIGIASTWSEVTPCNIHINELAVKAKEGARIAGGAPMIFNTITVSDGISMGTEGMRYSLPSRDLIADSIETVVGAECLDGYVAIGGCDKNMPGCMIAIARMNLPSLFVYGGTIKPGKLKGEDIDIVSVFEGVGQYNGGSIDKQELTKIECHACPGSGSCGGMYTANTMASAIEALGMSLPGSSSNPAETDEKRNDCHEAGKAVYRLMEQDIKPRDILTKKAFENAITVVYALGGSTNAVLHLMAIAHAAEVDLSLDDFNRLQEKVPHLADLKPSGKYVMQDLHNIGGVQSVMKMLLKEGLLHGDCLTVTGKTLAENLEETAELQEGQEIIRPVSEPLRETGPLVVLKGNLAPNGAVAKVSGLKVKRMTGPAKVFNDEETATEAVINGEIKDGDVLIIRYEGPKGGPGMPEMLSISGILVGKGLGETVALLTDGRFSGGSHGFVIGHIAPEAQVGGPIALVQSGDSVTIDSETKEISVALSEEEFAKRREAWTPPALPRRGALAKYARVVSCASKGAVTDYFDDEKAGLQSNKKELLSEV</sequence>
<dbReference type="HAMAP" id="MF_00012">
    <property type="entry name" value="IlvD"/>
    <property type="match status" value="1"/>
</dbReference>
<evidence type="ECO:0000256" key="4">
    <source>
        <dbReference type="ARBA" id="ARBA00022714"/>
    </source>
</evidence>
<comment type="caution">
    <text evidence="18">The sequence shown here is derived from an EMBL/GenBank/DDBJ whole genome shotgun (WGS) entry which is preliminary data.</text>
</comment>
<organism evidence="18 19">
    <name type="scientific">Cytobacillus horneckiae</name>
    <dbReference type="NCBI Taxonomy" id="549687"/>
    <lineage>
        <taxon>Bacteria</taxon>
        <taxon>Bacillati</taxon>
        <taxon>Bacillota</taxon>
        <taxon>Bacilli</taxon>
        <taxon>Bacillales</taxon>
        <taxon>Bacillaceae</taxon>
        <taxon>Cytobacillus</taxon>
    </lineage>
</organism>
<feature type="binding site" evidence="15">
    <location>
        <position position="52"/>
    </location>
    <ligand>
        <name>[2Fe-2S] cluster</name>
        <dbReference type="ChEBI" id="CHEBI:190135"/>
    </ligand>
</feature>
<comment type="cofactor">
    <cofactor evidence="15">
        <name>[2Fe-2S] cluster</name>
        <dbReference type="ChEBI" id="CHEBI:190135"/>
    </cofactor>
    <text evidence="15">Binds 1 [2Fe-2S] cluster per subunit. This cluster acts as a Lewis acid cofactor.</text>
</comment>
<dbReference type="PROSITE" id="PS00887">
    <property type="entry name" value="ILVD_EDD_2"/>
    <property type="match status" value="1"/>
</dbReference>
<dbReference type="GO" id="GO:0000287">
    <property type="term" value="F:magnesium ion binding"/>
    <property type="evidence" value="ECO:0007669"/>
    <property type="project" value="UniProtKB-UniRule"/>
</dbReference>
<dbReference type="PANTHER" id="PTHR21000">
    <property type="entry name" value="DIHYDROXY-ACID DEHYDRATASE DAD"/>
    <property type="match status" value="1"/>
</dbReference>
<feature type="binding site" description="via carbamate group" evidence="15">
    <location>
        <position position="127"/>
    </location>
    <ligand>
        <name>Mg(2+)</name>
        <dbReference type="ChEBI" id="CHEBI:18420"/>
    </ligand>
</feature>
<keyword evidence="9 15" id="KW-0456">Lyase</keyword>
<dbReference type="UniPathway" id="UPA00049">
    <property type="reaction ID" value="UER00061"/>
</dbReference>
<evidence type="ECO:0000256" key="8">
    <source>
        <dbReference type="ARBA" id="ARBA00023014"/>
    </source>
</evidence>
<feature type="domain" description="Dihydroxy-acid/6-phosphogluconate dehydratase N-terminal" evidence="16">
    <location>
        <begin position="37"/>
        <end position="354"/>
    </location>
</feature>
<keyword evidence="8 15" id="KW-0411">Iron-sulfur</keyword>
<keyword evidence="6 15" id="KW-0460">Magnesium</keyword>
<evidence type="ECO:0000259" key="17">
    <source>
        <dbReference type="Pfam" id="PF24877"/>
    </source>
</evidence>
<feature type="modified residue" description="N6-carboxylysine" evidence="15">
    <location>
        <position position="127"/>
    </location>
</feature>
<feature type="binding site" evidence="15">
    <location>
        <position position="84"/>
    </location>
    <ligand>
        <name>Mg(2+)</name>
        <dbReference type="ChEBI" id="CHEBI:18420"/>
    </ligand>
</feature>
<evidence type="ECO:0000256" key="13">
    <source>
        <dbReference type="ARBA" id="ARBA00029437"/>
    </source>
</evidence>
<dbReference type="EC" id="4.2.1.9" evidence="14 15"/>
<evidence type="ECO:0000313" key="19">
    <source>
        <dbReference type="Proteomes" id="UP000233343"/>
    </source>
</evidence>
<dbReference type="PROSITE" id="PS00886">
    <property type="entry name" value="ILVD_EDD_1"/>
    <property type="match status" value="1"/>
</dbReference>
<evidence type="ECO:0000256" key="2">
    <source>
        <dbReference type="ARBA" id="ARBA00006486"/>
    </source>
</evidence>
<comment type="similarity">
    <text evidence="2 15">Belongs to the IlvD/Edd family.</text>
</comment>
<dbReference type="Pfam" id="PF00920">
    <property type="entry name" value="ILVD_EDD_N"/>
    <property type="match status" value="1"/>
</dbReference>
<keyword evidence="4 15" id="KW-0001">2Fe-2S</keyword>
<comment type="caution">
    <text evidence="15">Lacks conserved residue(s) required for the propagation of feature annotation.</text>
</comment>
<dbReference type="InterPro" id="IPR004404">
    <property type="entry name" value="DihydroxyA_deHydtase"/>
</dbReference>
<dbReference type="GO" id="GO:0009099">
    <property type="term" value="P:L-valine biosynthetic process"/>
    <property type="evidence" value="ECO:0007669"/>
    <property type="project" value="UniProtKB-UniRule"/>
</dbReference>
<name>A0A2N0ZKN2_9BACI</name>
<dbReference type="NCBIfam" id="TIGR00110">
    <property type="entry name" value="ilvD"/>
    <property type="match status" value="1"/>
</dbReference>
<evidence type="ECO:0000256" key="11">
    <source>
        <dbReference type="ARBA" id="ARBA00029304"/>
    </source>
</evidence>
<dbReference type="Pfam" id="PF24877">
    <property type="entry name" value="ILV_EDD_C"/>
    <property type="match status" value="1"/>
</dbReference>
<evidence type="ECO:0000256" key="14">
    <source>
        <dbReference type="ARBA" id="ARBA00029490"/>
    </source>
</evidence>
<dbReference type="InterPro" id="IPR050165">
    <property type="entry name" value="DHAD_IlvD/Edd"/>
</dbReference>
<evidence type="ECO:0000256" key="15">
    <source>
        <dbReference type="HAMAP-Rule" id="MF_00012"/>
    </source>
</evidence>
<keyword evidence="5 15" id="KW-0479">Metal-binding</keyword>
<dbReference type="SUPFAM" id="SSF143975">
    <property type="entry name" value="IlvD/EDD N-terminal domain-like"/>
    <property type="match status" value="1"/>
</dbReference>
<dbReference type="InterPro" id="IPR020558">
    <property type="entry name" value="DiOHA_6PGluconate_deHydtase_CS"/>
</dbReference>
<dbReference type="FunFam" id="3.50.30.80:FF:000001">
    <property type="entry name" value="Dihydroxy-acid dehydratase"/>
    <property type="match status" value="1"/>
</dbReference>
<evidence type="ECO:0000256" key="5">
    <source>
        <dbReference type="ARBA" id="ARBA00022723"/>
    </source>
</evidence>
<gene>
    <name evidence="15 18" type="primary">ilvD</name>
    <name evidence="18" type="ORF">CWS20_03485</name>
</gene>
<feature type="active site" description="Proton acceptor" evidence="15">
    <location>
        <position position="474"/>
    </location>
</feature>
<dbReference type="Gene3D" id="3.50.30.80">
    <property type="entry name" value="IlvD/EDD C-terminal domain-like"/>
    <property type="match status" value="1"/>
</dbReference>
<keyword evidence="7 15" id="KW-0408">Iron</keyword>
<evidence type="ECO:0000256" key="12">
    <source>
        <dbReference type="ARBA" id="ARBA00029436"/>
    </source>
</evidence>
<dbReference type="Proteomes" id="UP000233343">
    <property type="component" value="Unassembled WGS sequence"/>
</dbReference>
<comment type="catalytic activity">
    <reaction evidence="15">
        <text>(2R,3R)-2,3-dihydroxy-3-methylpentanoate = (S)-3-methyl-2-oxopentanoate + H2O</text>
        <dbReference type="Rhea" id="RHEA:27694"/>
        <dbReference type="ChEBI" id="CHEBI:15377"/>
        <dbReference type="ChEBI" id="CHEBI:35146"/>
        <dbReference type="ChEBI" id="CHEBI:49258"/>
        <dbReference type="EC" id="4.2.1.9"/>
    </reaction>
</comment>
<evidence type="ECO:0000259" key="16">
    <source>
        <dbReference type="Pfam" id="PF00920"/>
    </source>
</evidence>
<dbReference type="InterPro" id="IPR037237">
    <property type="entry name" value="IlvD/EDD_N"/>
</dbReference>
<feature type="binding site" evidence="15">
    <location>
        <position position="126"/>
    </location>
    <ligand>
        <name>Mg(2+)</name>
        <dbReference type="ChEBI" id="CHEBI:18420"/>
    </ligand>
</feature>
<dbReference type="UniPathway" id="UPA00047">
    <property type="reaction ID" value="UER00057"/>
</dbReference>
<evidence type="ECO:0000256" key="1">
    <source>
        <dbReference type="ARBA" id="ARBA00001946"/>
    </source>
</evidence>
<evidence type="ECO:0000313" key="18">
    <source>
        <dbReference type="EMBL" id="PKG30069.1"/>
    </source>
</evidence>
<evidence type="ECO:0000256" key="3">
    <source>
        <dbReference type="ARBA" id="ARBA00022605"/>
    </source>
</evidence>
<keyword evidence="19" id="KW-1185">Reference proteome</keyword>
<evidence type="ECO:0000256" key="6">
    <source>
        <dbReference type="ARBA" id="ARBA00022842"/>
    </source>
</evidence>
<dbReference type="GO" id="GO:0004160">
    <property type="term" value="F:dihydroxy-acid dehydratase activity"/>
    <property type="evidence" value="ECO:0007669"/>
    <property type="project" value="UniProtKB-UniRule"/>
</dbReference>
<protein>
    <recommendedName>
        <fullName evidence="14 15">Dihydroxy-acid dehydratase</fullName>
        <shortName evidence="15">DAD</shortName>
        <ecNumber evidence="14 15">4.2.1.9</ecNumber>
    </recommendedName>
</protein>
<feature type="domain" description="Dihydroxy-acid/6-phosphogluconate dehydratase C-terminal" evidence="17">
    <location>
        <begin position="366"/>
        <end position="554"/>
    </location>
</feature>
<dbReference type="SUPFAM" id="SSF52016">
    <property type="entry name" value="LeuD/IlvD-like"/>
    <property type="match status" value="1"/>
</dbReference>
<evidence type="ECO:0000256" key="10">
    <source>
        <dbReference type="ARBA" id="ARBA00023304"/>
    </source>
</evidence>
<comment type="catalytic activity">
    <reaction evidence="11">
        <text>(2R)-2,3-dihydroxy-3-methylbutanoate = 3-methyl-2-oxobutanoate + H2O</text>
        <dbReference type="Rhea" id="RHEA:24809"/>
        <dbReference type="ChEBI" id="CHEBI:11851"/>
        <dbReference type="ChEBI" id="CHEBI:15377"/>
        <dbReference type="ChEBI" id="CHEBI:49072"/>
        <dbReference type="EC" id="4.2.1.9"/>
    </reaction>
    <physiologicalReaction direction="left-to-right" evidence="11">
        <dbReference type="Rhea" id="RHEA:24810"/>
    </physiologicalReaction>
</comment>
<dbReference type="EMBL" id="PISD01000008">
    <property type="protein sequence ID" value="PKG30069.1"/>
    <property type="molecule type" value="Genomic_DNA"/>
</dbReference>